<evidence type="ECO:0000259" key="28">
    <source>
        <dbReference type="PROSITE" id="PS50850"/>
    </source>
</evidence>
<dbReference type="AlphaFoldDB" id="A0A914VWR0"/>
<evidence type="ECO:0000256" key="16">
    <source>
        <dbReference type="ARBA" id="ARBA00050554"/>
    </source>
</evidence>
<proteinExistence type="predicted"/>
<evidence type="ECO:0000256" key="26">
    <source>
        <dbReference type="SAM" id="MobiDB-lite"/>
    </source>
</evidence>
<dbReference type="FunFam" id="1.20.1250.20:FF:000003">
    <property type="entry name" value="Solute carrier family 17 member 3"/>
    <property type="match status" value="1"/>
</dbReference>
<feature type="transmembrane region" description="Helical" evidence="27">
    <location>
        <begin position="391"/>
        <end position="410"/>
    </location>
</feature>
<accession>A0A914VWR0</accession>
<comment type="function">
    <text evidence="21">Receptor for CM101, a polysaccharide produced by group B Streptococcus with antipathoangiogenic properties.</text>
</comment>
<dbReference type="PANTHER" id="PTHR11662">
    <property type="entry name" value="SOLUTE CARRIER FAMILY 17"/>
    <property type="match status" value="1"/>
</dbReference>
<comment type="subcellular location">
    <subcellularLocation>
        <location evidence="2">Basolateral cell membrane</location>
        <topology evidence="2">Multi-pass membrane protein</topology>
    </subcellularLocation>
    <subcellularLocation>
        <location evidence="3">Cytoplasmic vesicle</location>
        <location evidence="3">Secretory vesicle membrane</location>
        <topology evidence="3">Multi-pass membrane protein</topology>
    </subcellularLocation>
    <subcellularLocation>
        <location evidence="1">Cytoplasmic vesicle</location>
        <location evidence="1">Secretory vesicle</location>
        <location evidence="1">Synaptic vesicle membrane</location>
    </subcellularLocation>
    <subcellularLocation>
        <location evidence="4">Lysosome membrane</location>
    </subcellularLocation>
</comment>
<evidence type="ECO:0000256" key="11">
    <source>
        <dbReference type="ARBA" id="ARBA00023136"/>
    </source>
</evidence>
<feature type="transmembrane region" description="Helical" evidence="27">
    <location>
        <begin position="162"/>
        <end position="185"/>
    </location>
</feature>
<evidence type="ECO:0000256" key="19">
    <source>
        <dbReference type="ARBA" id="ARBA00051447"/>
    </source>
</evidence>
<evidence type="ECO:0000256" key="10">
    <source>
        <dbReference type="ARBA" id="ARBA00023018"/>
    </source>
</evidence>
<evidence type="ECO:0000256" key="1">
    <source>
        <dbReference type="ARBA" id="ARBA00004432"/>
    </source>
</evidence>
<dbReference type="PROSITE" id="PS50850">
    <property type="entry name" value="MFS"/>
    <property type="match status" value="1"/>
</dbReference>
<evidence type="ECO:0000313" key="29">
    <source>
        <dbReference type="Proteomes" id="UP000887566"/>
    </source>
</evidence>
<keyword evidence="7 27" id="KW-0812">Transmembrane</keyword>
<evidence type="ECO:0000256" key="18">
    <source>
        <dbReference type="ARBA" id="ARBA00051403"/>
    </source>
</evidence>
<feature type="transmembrane region" description="Helical" evidence="27">
    <location>
        <begin position="53"/>
        <end position="70"/>
    </location>
</feature>
<feature type="domain" description="Major facilitator superfamily (MFS) profile" evidence="28">
    <location>
        <begin position="51"/>
        <end position="482"/>
    </location>
</feature>
<evidence type="ECO:0000256" key="5">
    <source>
        <dbReference type="ARBA" id="ARBA00022448"/>
    </source>
</evidence>
<evidence type="ECO:0000313" key="30">
    <source>
        <dbReference type="WBParaSite" id="PSAMB.scaffold2632size22130.g18565.t1"/>
    </source>
</evidence>
<evidence type="ECO:0000256" key="7">
    <source>
        <dbReference type="ARBA" id="ARBA00022692"/>
    </source>
</evidence>
<keyword evidence="5" id="KW-0813">Transport</keyword>
<evidence type="ECO:0000256" key="15">
    <source>
        <dbReference type="ARBA" id="ARBA00050101"/>
    </source>
</evidence>
<keyword evidence="29" id="KW-1185">Reference proteome</keyword>
<dbReference type="InterPro" id="IPR011701">
    <property type="entry name" value="MFS"/>
</dbReference>
<comment type="catalytic activity">
    <reaction evidence="18">
        <text>N-acetyl-L-aspartyl-L-glutamate(out) = N-acetyl-L-aspartyl-L-glutamate(in)</text>
        <dbReference type="Rhea" id="RHEA:72599"/>
        <dbReference type="ChEBI" id="CHEBI:76931"/>
    </reaction>
    <physiologicalReaction direction="left-to-right" evidence="18">
        <dbReference type="Rhea" id="RHEA:72600"/>
    </physiologicalReaction>
</comment>
<keyword evidence="13" id="KW-0458">Lysosome</keyword>
<evidence type="ECO:0000256" key="22">
    <source>
        <dbReference type="ARBA" id="ARBA00069713"/>
    </source>
</evidence>
<dbReference type="GO" id="GO:0030672">
    <property type="term" value="C:synaptic vesicle membrane"/>
    <property type="evidence" value="ECO:0007669"/>
    <property type="project" value="UniProtKB-SubCell"/>
</dbReference>
<evidence type="ECO:0000256" key="24">
    <source>
        <dbReference type="ARBA" id="ARBA00081195"/>
    </source>
</evidence>
<keyword evidence="14" id="KW-0968">Cytoplasmic vesicle</keyword>
<evidence type="ECO:0000256" key="8">
    <source>
        <dbReference type="ARBA" id="ARBA00022847"/>
    </source>
</evidence>
<dbReference type="InterPro" id="IPR050382">
    <property type="entry name" value="MFS_Na/Anion_cotransporter"/>
</dbReference>
<keyword evidence="10" id="KW-0770">Synapse</keyword>
<keyword evidence="9 27" id="KW-1133">Transmembrane helix</keyword>
<feature type="transmembrane region" description="Helical" evidence="27">
    <location>
        <begin position="291"/>
        <end position="313"/>
    </location>
</feature>
<name>A0A914VWR0_9BILA</name>
<evidence type="ECO:0000256" key="25">
    <source>
        <dbReference type="ARBA" id="ARBA00081925"/>
    </source>
</evidence>
<dbReference type="GO" id="GO:0005765">
    <property type="term" value="C:lysosomal membrane"/>
    <property type="evidence" value="ECO:0007669"/>
    <property type="project" value="UniProtKB-SubCell"/>
</dbReference>
<evidence type="ECO:0000256" key="12">
    <source>
        <dbReference type="ARBA" id="ARBA00023180"/>
    </source>
</evidence>
<comment type="catalytic activity">
    <reaction evidence="15">
        <text>2 nitrate(out) + H(+)(out) = 2 nitrate(in) + H(+)(in)</text>
        <dbReference type="Rhea" id="RHEA:71539"/>
        <dbReference type="ChEBI" id="CHEBI:15378"/>
        <dbReference type="ChEBI" id="CHEBI:17632"/>
    </reaction>
    <physiologicalReaction direction="left-to-right" evidence="15">
        <dbReference type="Rhea" id="RHEA:71540"/>
    </physiologicalReaction>
</comment>
<feature type="transmembrane region" description="Helical" evidence="27">
    <location>
        <begin position="422"/>
        <end position="448"/>
    </location>
</feature>
<feature type="transmembrane region" description="Helical" evidence="27">
    <location>
        <begin position="333"/>
        <end position="355"/>
    </location>
</feature>
<feature type="transmembrane region" description="Helical" evidence="27">
    <location>
        <begin position="367"/>
        <end position="385"/>
    </location>
</feature>
<feature type="transmembrane region" description="Helical" evidence="27">
    <location>
        <begin position="197"/>
        <end position="219"/>
    </location>
</feature>
<dbReference type="GO" id="GO:0006820">
    <property type="term" value="P:monoatomic anion transport"/>
    <property type="evidence" value="ECO:0007669"/>
    <property type="project" value="TreeGrafter"/>
</dbReference>
<evidence type="ECO:0000256" key="3">
    <source>
        <dbReference type="ARBA" id="ARBA00004638"/>
    </source>
</evidence>
<evidence type="ECO:0000256" key="20">
    <source>
        <dbReference type="ARBA" id="ARBA00051612"/>
    </source>
</evidence>
<dbReference type="CDD" id="cd17318">
    <property type="entry name" value="MFS_SLC17"/>
    <property type="match status" value="1"/>
</dbReference>
<reference evidence="30" key="1">
    <citation type="submission" date="2022-11" db="UniProtKB">
        <authorList>
            <consortium name="WormBaseParasite"/>
        </authorList>
    </citation>
    <scope>IDENTIFICATION</scope>
</reference>
<evidence type="ECO:0000256" key="4">
    <source>
        <dbReference type="ARBA" id="ARBA00004656"/>
    </source>
</evidence>
<keyword evidence="6" id="KW-1003">Cell membrane</keyword>
<protein>
    <recommendedName>
        <fullName evidence="22">Sialin</fullName>
    </recommendedName>
    <alternativeName>
        <fullName evidence="25">H(+)/nitrate cotransporter</fullName>
    </alternativeName>
    <alternativeName>
        <fullName evidence="23">H(+)/sialic acid cotransporter</fullName>
    </alternativeName>
    <alternativeName>
        <fullName evidence="24">Vesicular excitatory amino acid transporter</fullName>
    </alternativeName>
</protein>
<evidence type="ECO:0000256" key="23">
    <source>
        <dbReference type="ARBA" id="ARBA00080244"/>
    </source>
</evidence>
<comment type="catalytic activity">
    <reaction evidence="16">
        <text>L-aspartate(out) = L-aspartate(in)</text>
        <dbReference type="Rhea" id="RHEA:66332"/>
        <dbReference type="ChEBI" id="CHEBI:29991"/>
    </reaction>
    <physiologicalReaction direction="left-to-right" evidence="16">
        <dbReference type="Rhea" id="RHEA:66333"/>
    </physiologicalReaction>
</comment>
<organism evidence="29 30">
    <name type="scientific">Plectus sambesii</name>
    <dbReference type="NCBI Taxonomy" id="2011161"/>
    <lineage>
        <taxon>Eukaryota</taxon>
        <taxon>Metazoa</taxon>
        <taxon>Ecdysozoa</taxon>
        <taxon>Nematoda</taxon>
        <taxon>Chromadorea</taxon>
        <taxon>Plectida</taxon>
        <taxon>Plectina</taxon>
        <taxon>Plectoidea</taxon>
        <taxon>Plectidae</taxon>
        <taxon>Plectus</taxon>
    </lineage>
</organism>
<sequence length="510" mass="56456">MEPAAEGREILAGKERTGGDTPYGATTPSEDHLRLRGPPTSWMPGWHLLQRRHYVALMAFFGFANIYAMRSSLTIAMLDMTKNRTVTINGTTKHRIAEFSEWDSTTRGVILSAFFYGYICTQLPGGWLARRHGGKLVYVMGVLGAAFLTLLTPPLAHMGKGVLIVTRACEGLFEGVAYPSMHAIWSQWAPPMEKTKLATIGFAGSYFGTVISMPLSAWLGDNYGWPSIFYVFGMLALLWCAIWFKSVKNTPAEDRHITTEELTHIQKEIGYTHEHVNADKPPWGEIVRSKAVWAIVIAHFCENWGFYTMLTHLPKFMSDVLHYDLQKAGLLTALPYLAMGIVVIAGGQFADYLRVKRNWPTVKVRKVFCCGAFICQTVFILLTAHAPSPGFAVFTITLAIGLGGFAWSGFSVNHLDLAPQYAGLLMGFSNTFATIPGMISPIVVGAIVTEGHVWQWRIVLYVAALLYAIGALAYYLLASGERQSWADVQGGYMSRLDELNERTDAAQISD</sequence>
<dbReference type="InterPro" id="IPR020846">
    <property type="entry name" value="MFS_dom"/>
</dbReference>
<dbReference type="Gene3D" id="1.20.1250.20">
    <property type="entry name" value="MFS general substrate transporter like domains"/>
    <property type="match status" value="2"/>
</dbReference>
<dbReference type="PANTHER" id="PTHR11662:SF455">
    <property type="entry name" value="GH23975P"/>
    <property type="match status" value="1"/>
</dbReference>
<dbReference type="GO" id="GO:0016323">
    <property type="term" value="C:basolateral plasma membrane"/>
    <property type="evidence" value="ECO:0007669"/>
    <property type="project" value="UniProtKB-SubCell"/>
</dbReference>
<dbReference type="Proteomes" id="UP000887566">
    <property type="component" value="Unplaced"/>
</dbReference>
<feature type="transmembrane region" description="Helical" evidence="27">
    <location>
        <begin position="109"/>
        <end position="129"/>
    </location>
</feature>
<keyword evidence="8" id="KW-0769">Symport</keyword>
<evidence type="ECO:0000256" key="9">
    <source>
        <dbReference type="ARBA" id="ARBA00022989"/>
    </source>
</evidence>
<evidence type="ECO:0000256" key="6">
    <source>
        <dbReference type="ARBA" id="ARBA00022475"/>
    </source>
</evidence>
<keyword evidence="11 27" id="KW-0472">Membrane</keyword>
<comment type="catalytic activity">
    <reaction evidence="19">
        <text>L-glutamate(out) = L-glutamate(in)</text>
        <dbReference type="Rhea" id="RHEA:66336"/>
        <dbReference type="ChEBI" id="CHEBI:29985"/>
    </reaction>
    <physiologicalReaction direction="left-to-right" evidence="19">
        <dbReference type="Rhea" id="RHEA:66337"/>
    </physiologicalReaction>
</comment>
<feature type="compositionally biased region" description="Basic and acidic residues" evidence="26">
    <location>
        <begin position="1"/>
        <end position="18"/>
    </location>
</feature>
<evidence type="ECO:0000256" key="14">
    <source>
        <dbReference type="ARBA" id="ARBA00023329"/>
    </source>
</evidence>
<evidence type="ECO:0000256" key="13">
    <source>
        <dbReference type="ARBA" id="ARBA00023228"/>
    </source>
</evidence>
<feature type="region of interest" description="Disordered" evidence="26">
    <location>
        <begin position="1"/>
        <end position="31"/>
    </location>
</feature>
<evidence type="ECO:0000256" key="27">
    <source>
        <dbReference type="SAM" id="Phobius"/>
    </source>
</evidence>
<dbReference type="FunFam" id="1.20.1250.20:FF:000067">
    <property type="entry name" value="sialin isoform X2"/>
    <property type="match status" value="1"/>
</dbReference>
<keyword evidence="12" id="KW-0325">Glycoprotein</keyword>
<dbReference type="Pfam" id="PF07690">
    <property type="entry name" value="MFS_1"/>
    <property type="match status" value="1"/>
</dbReference>
<dbReference type="GO" id="GO:0015293">
    <property type="term" value="F:symporter activity"/>
    <property type="evidence" value="ECO:0007669"/>
    <property type="project" value="UniProtKB-KW"/>
</dbReference>
<comment type="catalytic activity">
    <reaction evidence="17">
        <text>N-acetylneuraminate(in) + H(+)(in) = N-acetylneuraminate(out) + H(+)(out)</text>
        <dbReference type="Rhea" id="RHEA:28987"/>
        <dbReference type="ChEBI" id="CHEBI:15378"/>
        <dbReference type="ChEBI" id="CHEBI:35418"/>
    </reaction>
    <physiologicalReaction direction="right-to-left" evidence="17">
        <dbReference type="Rhea" id="RHEA:28989"/>
    </physiologicalReaction>
</comment>
<dbReference type="SUPFAM" id="SSF103473">
    <property type="entry name" value="MFS general substrate transporter"/>
    <property type="match status" value="1"/>
</dbReference>
<feature type="transmembrane region" description="Helical" evidence="27">
    <location>
        <begin position="454"/>
        <end position="477"/>
    </location>
</feature>
<evidence type="ECO:0000256" key="2">
    <source>
        <dbReference type="ARBA" id="ARBA00004554"/>
    </source>
</evidence>
<evidence type="ECO:0000256" key="17">
    <source>
        <dbReference type="ARBA" id="ARBA00050625"/>
    </source>
</evidence>
<dbReference type="WBParaSite" id="PSAMB.scaffold2632size22130.g18565.t1">
    <property type="protein sequence ID" value="PSAMB.scaffold2632size22130.g18565.t1"/>
    <property type="gene ID" value="PSAMB.scaffold2632size22130.g18565"/>
</dbReference>
<comment type="catalytic activity">
    <reaction evidence="20">
        <text>D-glucuronate(out) + H(+)(out) = D-glucuronate(in) + H(+)(in)</text>
        <dbReference type="Rhea" id="RHEA:72591"/>
        <dbReference type="ChEBI" id="CHEBI:15378"/>
        <dbReference type="ChEBI" id="CHEBI:58720"/>
    </reaction>
    <physiologicalReaction direction="left-to-right" evidence="20">
        <dbReference type="Rhea" id="RHEA:72592"/>
    </physiologicalReaction>
</comment>
<feature type="transmembrane region" description="Helical" evidence="27">
    <location>
        <begin position="225"/>
        <end position="244"/>
    </location>
</feature>
<evidence type="ECO:0000256" key="21">
    <source>
        <dbReference type="ARBA" id="ARBA00056891"/>
    </source>
</evidence>
<feature type="transmembrane region" description="Helical" evidence="27">
    <location>
        <begin position="136"/>
        <end position="156"/>
    </location>
</feature>
<dbReference type="GO" id="GO:0046942">
    <property type="term" value="P:carboxylic acid transport"/>
    <property type="evidence" value="ECO:0007669"/>
    <property type="project" value="UniProtKB-ARBA"/>
</dbReference>
<dbReference type="InterPro" id="IPR036259">
    <property type="entry name" value="MFS_trans_sf"/>
</dbReference>